<feature type="compositionally biased region" description="Basic and acidic residues" evidence="1">
    <location>
        <begin position="1"/>
        <end position="11"/>
    </location>
</feature>
<dbReference type="SUPFAM" id="SSF55961">
    <property type="entry name" value="Bet v1-like"/>
    <property type="match status" value="1"/>
</dbReference>
<dbReference type="AlphaFoldDB" id="A0A8U0IHQ8"/>
<evidence type="ECO:0000259" key="3">
    <source>
        <dbReference type="Pfam" id="PF03364"/>
    </source>
</evidence>
<dbReference type="InterPro" id="IPR047137">
    <property type="entry name" value="ORF3"/>
</dbReference>
<dbReference type="RefSeq" id="WP_248654944.1">
    <property type="nucleotide sequence ID" value="NZ_CP096658.1"/>
</dbReference>
<dbReference type="Proteomes" id="UP000830434">
    <property type="component" value="Chromosome"/>
</dbReference>
<dbReference type="KEGG" id="haxz:M0R88_00160"/>
<keyword evidence="2" id="KW-1133">Transmembrane helix</keyword>
<feature type="domain" description="Coenzyme Q-binding protein COQ10 START" evidence="3">
    <location>
        <begin position="75"/>
        <end position="188"/>
    </location>
</feature>
<keyword evidence="2" id="KW-0472">Membrane</keyword>
<keyword evidence="5" id="KW-1185">Reference proteome</keyword>
<keyword evidence="2" id="KW-0812">Transmembrane</keyword>
<organism evidence="4 5">
    <name type="scientific">Halorussus gelatinilyticus</name>
    <dbReference type="NCBI Taxonomy" id="2937524"/>
    <lineage>
        <taxon>Archaea</taxon>
        <taxon>Methanobacteriati</taxon>
        <taxon>Methanobacteriota</taxon>
        <taxon>Stenosarchaea group</taxon>
        <taxon>Halobacteria</taxon>
        <taxon>Halobacteriales</taxon>
        <taxon>Haladaptataceae</taxon>
        <taxon>Halorussus</taxon>
    </lineage>
</organism>
<dbReference type="EMBL" id="CP096658">
    <property type="protein sequence ID" value="UPW00533.1"/>
    <property type="molecule type" value="Genomic_DNA"/>
</dbReference>
<name>A0A8U0IHQ8_9EURY</name>
<feature type="transmembrane region" description="Helical" evidence="2">
    <location>
        <begin position="26"/>
        <end position="44"/>
    </location>
</feature>
<dbReference type="CDD" id="cd07817">
    <property type="entry name" value="SRPBCC_8"/>
    <property type="match status" value="1"/>
</dbReference>
<dbReference type="Pfam" id="PF03364">
    <property type="entry name" value="Polyketide_cyc"/>
    <property type="match status" value="1"/>
</dbReference>
<dbReference type="PANTHER" id="PTHR33824:SF7">
    <property type="entry name" value="POLYKETIDE CYCLASE_DEHYDRASE AND LIPID TRANSPORT SUPERFAMILY PROTEIN"/>
    <property type="match status" value="1"/>
</dbReference>
<sequence length="226" mass="24566">MREYTIGRRTDSTTGRPTGGPNARTTATALVGAALALATGWLLYRRLNRDSERSRSDDESSVPGSIEIRRATTVAGSADDLYEFWRDPERLSRVAGPFAEVTAAGDERHHWTLAAPLGRTVEWETELLADRPGEGIHWQSAEGALVPHEAMVHFRPAPADRGTEVTLELRLEPPGGSVGAKALNLLGVVPETLASKALYRFKSLAETGEIPTLERNSSARGRGDWV</sequence>
<dbReference type="PANTHER" id="PTHR33824">
    <property type="entry name" value="POLYKETIDE CYCLASE/DEHYDRASE AND LIPID TRANSPORT SUPERFAMILY PROTEIN"/>
    <property type="match status" value="1"/>
</dbReference>
<dbReference type="Gene3D" id="3.30.530.20">
    <property type="match status" value="1"/>
</dbReference>
<feature type="region of interest" description="Disordered" evidence="1">
    <location>
        <begin position="1"/>
        <end position="23"/>
    </location>
</feature>
<evidence type="ECO:0000313" key="4">
    <source>
        <dbReference type="EMBL" id="UPW00533.1"/>
    </source>
</evidence>
<dbReference type="GeneID" id="72188221"/>
<evidence type="ECO:0000256" key="1">
    <source>
        <dbReference type="SAM" id="MobiDB-lite"/>
    </source>
</evidence>
<dbReference type="InterPro" id="IPR005031">
    <property type="entry name" value="COQ10_START"/>
</dbReference>
<gene>
    <name evidence="4" type="ORF">M0R88_00160</name>
</gene>
<protein>
    <submittedName>
        <fullName evidence="4">SRPBCC family protein</fullName>
    </submittedName>
</protein>
<reference evidence="4" key="1">
    <citation type="submission" date="2022-04" db="EMBL/GenBank/DDBJ databases">
        <title>Diverse halophilic archaea isolated from saline environments.</title>
        <authorList>
            <person name="Cui H.-L."/>
        </authorList>
    </citation>
    <scope>NUCLEOTIDE SEQUENCE</scope>
    <source>
        <strain evidence="4">XZYJT40</strain>
    </source>
</reference>
<accession>A0A8U0IHQ8</accession>
<evidence type="ECO:0000256" key="2">
    <source>
        <dbReference type="SAM" id="Phobius"/>
    </source>
</evidence>
<dbReference type="InterPro" id="IPR023393">
    <property type="entry name" value="START-like_dom_sf"/>
</dbReference>
<evidence type="ECO:0000313" key="5">
    <source>
        <dbReference type="Proteomes" id="UP000830434"/>
    </source>
</evidence>
<proteinExistence type="predicted"/>